<dbReference type="EMBL" id="AP019307">
    <property type="protein sequence ID" value="BBH16750.1"/>
    <property type="molecule type" value="Genomic_DNA"/>
</dbReference>
<evidence type="ECO:0000313" key="1">
    <source>
        <dbReference type="EMBL" id="BBH16750.1"/>
    </source>
</evidence>
<dbReference type="SUPFAM" id="SSF54593">
    <property type="entry name" value="Glyoxalase/Bleomycin resistance protein/Dihydroxybiphenyl dioxygenase"/>
    <property type="match status" value="2"/>
</dbReference>
<evidence type="ECO:0000313" key="2">
    <source>
        <dbReference type="Proteomes" id="UP000271573"/>
    </source>
</evidence>
<organism evidence="1 2">
    <name type="scientific">Nocardioides baekrokdamisoli</name>
    <dbReference type="NCBI Taxonomy" id="1804624"/>
    <lineage>
        <taxon>Bacteria</taxon>
        <taxon>Bacillati</taxon>
        <taxon>Actinomycetota</taxon>
        <taxon>Actinomycetes</taxon>
        <taxon>Propionibacteriales</taxon>
        <taxon>Nocardioidaceae</taxon>
        <taxon>Nocardioides</taxon>
    </lineage>
</organism>
<keyword evidence="2" id="KW-1185">Reference proteome</keyword>
<reference evidence="1 2" key="1">
    <citation type="submission" date="2018-11" db="EMBL/GenBank/DDBJ databases">
        <title>Complete genome sequence of Nocardioides baekrokdamisoli strain KCTC 39748.</title>
        <authorList>
            <person name="Kang S.W."/>
            <person name="Lee K.C."/>
            <person name="Kim K.K."/>
            <person name="Kim J.S."/>
            <person name="Kim D.S."/>
            <person name="Ko S.H."/>
            <person name="Yang S.H."/>
            <person name="Shin Y.K."/>
            <person name="Lee J.S."/>
        </authorList>
    </citation>
    <scope>NUCLEOTIDE SEQUENCE [LARGE SCALE GENOMIC DNA]</scope>
    <source>
        <strain evidence="1 2">KCTC 39748</strain>
    </source>
</reference>
<proteinExistence type="predicted"/>
<sequence>MTTISNLIIEADHAEAARSFYTEVLGVDAIEVRTSSAATSGFRGFTVSLITSQPGNATALLDAAVSAGATVLKPAKKSFWGFGGVVQAPDGTIVKVASSAKKDTAPVSRTFEEVVLLLGVSDMSATKDFYVAQGLTLGKSYGGKYAEFAGDGAIKLALYPRKAAAKDAGVPAEGSGSHRLVVASTGGAFADPDGFIWE</sequence>
<dbReference type="Gene3D" id="3.10.180.10">
    <property type="entry name" value="2,3-Dihydroxybiphenyl 1,2-Dioxygenase, domain 1"/>
    <property type="match status" value="2"/>
</dbReference>
<gene>
    <name evidence="1" type="ORF">Back2_10370</name>
</gene>
<dbReference type="KEGG" id="nbe:Back2_10370"/>
<evidence type="ECO:0008006" key="3">
    <source>
        <dbReference type="Google" id="ProtNLM"/>
    </source>
</evidence>
<dbReference type="OrthoDB" id="4825162at2"/>
<dbReference type="PANTHER" id="PTHR36503">
    <property type="entry name" value="BLR2520 PROTEIN"/>
    <property type="match status" value="1"/>
</dbReference>
<dbReference type="Proteomes" id="UP000271573">
    <property type="component" value="Chromosome"/>
</dbReference>
<dbReference type="InterPro" id="IPR029068">
    <property type="entry name" value="Glyas_Bleomycin-R_OHBP_Dase"/>
</dbReference>
<protein>
    <recommendedName>
        <fullName evidence="3">Glyoxalase</fullName>
    </recommendedName>
</protein>
<dbReference type="PANTHER" id="PTHR36503:SF1">
    <property type="entry name" value="BLR2520 PROTEIN"/>
    <property type="match status" value="1"/>
</dbReference>
<name>A0A3G9ICR7_9ACTN</name>
<dbReference type="AlphaFoldDB" id="A0A3G9ICR7"/>
<accession>A0A3G9ICR7</accession>
<dbReference type="RefSeq" id="WP_125567371.1">
    <property type="nucleotide sequence ID" value="NZ_AP019307.1"/>
</dbReference>